<dbReference type="RefSeq" id="WP_346819635.1">
    <property type="nucleotide sequence ID" value="NZ_JBDKWZ010000001.1"/>
</dbReference>
<reference evidence="1 2" key="1">
    <citation type="submission" date="2024-04" db="EMBL/GenBank/DDBJ databases">
        <title>Novel genus in family Flammeovirgaceae.</title>
        <authorList>
            <person name="Nguyen T.H."/>
            <person name="Vuong T.Q."/>
            <person name="Le H."/>
            <person name="Kim S.-G."/>
        </authorList>
    </citation>
    <scope>NUCLEOTIDE SEQUENCE [LARGE SCALE GENOMIC DNA]</scope>
    <source>
        <strain evidence="1 2">JCM 23209</strain>
    </source>
</reference>
<dbReference type="InterPro" id="IPR003607">
    <property type="entry name" value="HD/PDEase_dom"/>
</dbReference>
<evidence type="ECO:0008006" key="3">
    <source>
        <dbReference type="Google" id="ProtNLM"/>
    </source>
</evidence>
<evidence type="ECO:0000313" key="2">
    <source>
        <dbReference type="Proteomes" id="UP001403385"/>
    </source>
</evidence>
<evidence type="ECO:0000313" key="1">
    <source>
        <dbReference type="EMBL" id="MEN7546855.1"/>
    </source>
</evidence>
<dbReference type="AlphaFoldDB" id="A0AAW9S367"/>
<dbReference type="EMBL" id="JBDKWZ010000001">
    <property type="protein sequence ID" value="MEN7546855.1"/>
    <property type="molecule type" value="Genomic_DNA"/>
</dbReference>
<dbReference type="Proteomes" id="UP001403385">
    <property type="component" value="Unassembled WGS sequence"/>
</dbReference>
<gene>
    <name evidence="1" type="ORF">AAG747_02970</name>
</gene>
<protein>
    <recommendedName>
        <fullName evidence="3">HD domain-containing protein</fullName>
    </recommendedName>
</protein>
<keyword evidence="2" id="KW-1185">Reference proteome</keyword>
<dbReference type="Gene3D" id="1.10.3210.10">
    <property type="entry name" value="Hypothetical protein af1432"/>
    <property type="match status" value="1"/>
</dbReference>
<organism evidence="1 2">
    <name type="scientific">Rapidithrix thailandica</name>
    <dbReference type="NCBI Taxonomy" id="413964"/>
    <lineage>
        <taxon>Bacteria</taxon>
        <taxon>Pseudomonadati</taxon>
        <taxon>Bacteroidota</taxon>
        <taxon>Cytophagia</taxon>
        <taxon>Cytophagales</taxon>
        <taxon>Flammeovirgaceae</taxon>
        <taxon>Rapidithrix</taxon>
    </lineage>
</organism>
<sequence>MKQQPIGSYEWSMESQGNLNLKEKVTILKMLIKAQLKDKWSYWSYKMGLSKQQLSMSDLDEVTIPDSQIVQEALSIARETCSPVLLNHCFRTYFFAQLLRQVDGLPQVDDELLFVGSILHDLGLTEDHNKNLCHCCFTIEGAKFSESLALEHHWSPQRTRQLFTVISAHLNPEIDKEVYGTESYLLGGGAVMDVLGSRYHTIPNTLLHKVHTHYPREGFKEEIIETMNYPHVSDSRAGFLKKAGFATFASKNPLDNLIQ</sequence>
<dbReference type="CDD" id="cd00077">
    <property type="entry name" value="HDc"/>
    <property type="match status" value="1"/>
</dbReference>
<accession>A0AAW9S367</accession>
<comment type="caution">
    <text evidence="1">The sequence shown here is derived from an EMBL/GenBank/DDBJ whole genome shotgun (WGS) entry which is preliminary data.</text>
</comment>
<proteinExistence type="predicted"/>
<dbReference type="PANTHER" id="PTHR35569:SF1">
    <property type="entry name" value="CYANAMIDE HYDRATASE DDI2-RELATED"/>
    <property type="match status" value="1"/>
</dbReference>
<dbReference type="SUPFAM" id="SSF109604">
    <property type="entry name" value="HD-domain/PDEase-like"/>
    <property type="match status" value="1"/>
</dbReference>
<dbReference type="PANTHER" id="PTHR35569">
    <property type="entry name" value="CYANAMIDE HYDRATASE DDI2-RELATED"/>
    <property type="match status" value="1"/>
</dbReference>
<name>A0AAW9S367_9BACT</name>